<proteinExistence type="predicted"/>
<keyword evidence="2" id="KW-1185">Reference proteome</keyword>
<dbReference type="EMBL" id="KZ293648">
    <property type="protein sequence ID" value="PBK98221.1"/>
    <property type="molecule type" value="Genomic_DNA"/>
</dbReference>
<evidence type="ECO:0000313" key="1">
    <source>
        <dbReference type="EMBL" id="PBK98221.1"/>
    </source>
</evidence>
<evidence type="ECO:0000313" key="2">
    <source>
        <dbReference type="Proteomes" id="UP000217790"/>
    </source>
</evidence>
<reference evidence="2" key="1">
    <citation type="journal article" date="2017" name="Nat. Ecol. Evol.">
        <title>Genome expansion and lineage-specific genetic innovations in the forest pathogenic fungi Armillaria.</title>
        <authorList>
            <person name="Sipos G."/>
            <person name="Prasanna A.N."/>
            <person name="Walter M.C."/>
            <person name="O'Connor E."/>
            <person name="Balint B."/>
            <person name="Krizsan K."/>
            <person name="Kiss B."/>
            <person name="Hess J."/>
            <person name="Varga T."/>
            <person name="Slot J."/>
            <person name="Riley R."/>
            <person name="Boka B."/>
            <person name="Rigling D."/>
            <person name="Barry K."/>
            <person name="Lee J."/>
            <person name="Mihaltcheva S."/>
            <person name="LaButti K."/>
            <person name="Lipzen A."/>
            <person name="Waldron R."/>
            <person name="Moloney N.M."/>
            <person name="Sperisen C."/>
            <person name="Kredics L."/>
            <person name="Vagvoelgyi C."/>
            <person name="Patrignani A."/>
            <person name="Fitzpatrick D."/>
            <person name="Nagy I."/>
            <person name="Doyle S."/>
            <person name="Anderson J.B."/>
            <person name="Grigoriev I.V."/>
            <person name="Gueldener U."/>
            <person name="Muensterkoetter M."/>
            <person name="Nagy L.G."/>
        </authorList>
    </citation>
    <scope>NUCLEOTIDE SEQUENCE [LARGE SCALE GENOMIC DNA]</scope>
    <source>
        <strain evidence="2">Ar21-2</strain>
    </source>
</reference>
<name>A0A2H3DSN8_ARMGA</name>
<dbReference type="InParanoid" id="A0A2H3DSN8"/>
<dbReference type="Proteomes" id="UP000217790">
    <property type="component" value="Unassembled WGS sequence"/>
</dbReference>
<dbReference type="AlphaFoldDB" id="A0A2H3DSN8"/>
<gene>
    <name evidence="1" type="ORF">ARMGADRAFT_1008686</name>
</gene>
<organism evidence="1 2">
    <name type="scientific">Armillaria gallica</name>
    <name type="common">Bulbous honey fungus</name>
    <name type="synonym">Armillaria bulbosa</name>
    <dbReference type="NCBI Taxonomy" id="47427"/>
    <lineage>
        <taxon>Eukaryota</taxon>
        <taxon>Fungi</taxon>
        <taxon>Dikarya</taxon>
        <taxon>Basidiomycota</taxon>
        <taxon>Agaricomycotina</taxon>
        <taxon>Agaricomycetes</taxon>
        <taxon>Agaricomycetidae</taxon>
        <taxon>Agaricales</taxon>
        <taxon>Marasmiineae</taxon>
        <taxon>Physalacriaceae</taxon>
        <taxon>Armillaria</taxon>
    </lineage>
</organism>
<sequence>MKNNPEFGAGMALVGEELEEGISLGSEVDRIQEDVEKLKVLGRSSSRDGFQYNTDDRLIPQTGLSQAGIACSETRHWGGGDFGHTAPFNFYPPASSSCPLYRAKSDVDT</sequence>
<accession>A0A2H3DSN8</accession>
<protein>
    <submittedName>
        <fullName evidence="1">Uncharacterized protein</fullName>
    </submittedName>
</protein>